<dbReference type="EMBL" id="BOMN01000161">
    <property type="protein sequence ID" value="GIE26929.1"/>
    <property type="molecule type" value="Genomic_DNA"/>
</dbReference>
<feature type="domain" description="Periplasmic binding protein" evidence="4">
    <location>
        <begin position="40"/>
        <end position="314"/>
    </location>
</feature>
<feature type="signal peptide" evidence="3">
    <location>
        <begin position="1"/>
        <end position="28"/>
    </location>
</feature>
<dbReference type="PANTHER" id="PTHR30036:SF1">
    <property type="entry name" value="D-XYLOSE-BINDING PERIPLASMIC PROTEIN"/>
    <property type="match status" value="1"/>
</dbReference>
<keyword evidence="6" id="KW-1185">Reference proteome</keyword>
<dbReference type="SUPFAM" id="SSF53822">
    <property type="entry name" value="Periplasmic binding protein-like I"/>
    <property type="match status" value="1"/>
</dbReference>
<dbReference type="InterPro" id="IPR049784">
    <property type="entry name" value="ChvE-like"/>
</dbReference>
<dbReference type="InterPro" id="IPR050555">
    <property type="entry name" value="Bact_Solute-Bind_Prot2"/>
</dbReference>
<dbReference type="NCBIfam" id="NF040907">
    <property type="entry name" value="ChvE"/>
    <property type="match status" value="1"/>
</dbReference>
<comment type="subcellular location">
    <subcellularLocation>
        <location evidence="1">Cell envelope</location>
    </subcellularLocation>
</comment>
<dbReference type="InterPro" id="IPR025997">
    <property type="entry name" value="SBP_2_dom"/>
</dbReference>
<gene>
    <name evidence="5" type="ORF">Ahu01nite_100310</name>
</gene>
<organism evidence="5 6">
    <name type="scientific">Winogradskya humida</name>
    <dbReference type="NCBI Taxonomy" id="113566"/>
    <lineage>
        <taxon>Bacteria</taxon>
        <taxon>Bacillati</taxon>
        <taxon>Actinomycetota</taxon>
        <taxon>Actinomycetes</taxon>
        <taxon>Micromonosporales</taxon>
        <taxon>Micromonosporaceae</taxon>
        <taxon>Winogradskya</taxon>
    </lineage>
</organism>
<dbReference type="PROSITE" id="PS51257">
    <property type="entry name" value="PROKAR_LIPOPROTEIN"/>
    <property type="match status" value="1"/>
</dbReference>
<dbReference type="InterPro" id="IPR028082">
    <property type="entry name" value="Peripla_BP_I"/>
</dbReference>
<keyword evidence="2 3" id="KW-0732">Signal</keyword>
<evidence type="ECO:0000256" key="3">
    <source>
        <dbReference type="SAM" id="SignalP"/>
    </source>
</evidence>
<protein>
    <submittedName>
        <fullName evidence="5">Sugar ABC transporter substrate-binding protein</fullName>
    </submittedName>
</protein>
<dbReference type="CDD" id="cd19994">
    <property type="entry name" value="PBP1_ChvE"/>
    <property type="match status" value="1"/>
</dbReference>
<proteinExistence type="predicted"/>
<dbReference type="Pfam" id="PF13407">
    <property type="entry name" value="Peripla_BP_4"/>
    <property type="match status" value="1"/>
</dbReference>
<evidence type="ECO:0000313" key="6">
    <source>
        <dbReference type="Proteomes" id="UP000603200"/>
    </source>
</evidence>
<evidence type="ECO:0000259" key="4">
    <source>
        <dbReference type="Pfam" id="PF13407"/>
    </source>
</evidence>
<evidence type="ECO:0000313" key="5">
    <source>
        <dbReference type="EMBL" id="GIE26929.1"/>
    </source>
</evidence>
<accession>A0ABQ4A7T1</accession>
<dbReference type="Proteomes" id="UP000603200">
    <property type="component" value="Unassembled WGS sequence"/>
</dbReference>
<feature type="chain" id="PRO_5045907578" evidence="3">
    <location>
        <begin position="29"/>
        <end position="364"/>
    </location>
</feature>
<evidence type="ECO:0000256" key="1">
    <source>
        <dbReference type="ARBA" id="ARBA00004196"/>
    </source>
</evidence>
<dbReference type="Gene3D" id="3.40.50.2300">
    <property type="match status" value="2"/>
</dbReference>
<evidence type="ECO:0000256" key="2">
    <source>
        <dbReference type="ARBA" id="ARBA00022729"/>
    </source>
</evidence>
<reference evidence="5 6" key="1">
    <citation type="submission" date="2021-01" db="EMBL/GenBank/DDBJ databases">
        <title>Whole genome shotgun sequence of Actinoplanes humidus NBRC 14915.</title>
        <authorList>
            <person name="Komaki H."/>
            <person name="Tamura T."/>
        </authorList>
    </citation>
    <scope>NUCLEOTIDE SEQUENCE [LARGE SCALE GENOMIC DNA]</scope>
    <source>
        <strain evidence="5 6">NBRC 14915</strain>
    </source>
</reference>
<sequence length="364" mass="38758">MPVPKPMRWSLATVLVLATASGCGSSKAETSVASPDRGSIGIALPTTKSARWVTDGDSMVSQFKLLGYNPDLQFAGDDVTKQISQIQTMIDQGDKALVIGSVDGSALKDVLAKAAAKKIPIIAYDRLIRDSGDVNYYATFDNFKVGVMQANSIVDDLGLKKGKGPFNIELFAGSADDNNATFFFNGAMSVLQPYISSGDLKVVSGQTAFKDVATLRWDGAVAKKRMQSLLVGPLSNKHVDAVLSPYDGLSRGILEALQEAGYGTAKKLPVITGQDAELDSVKLVASGLQSETVYKDTRELAKVAVQMANSLITGGTPEVNDTKQYNNGVEVVPTFLLQPVNVDKSNYQRVLVDGGYYTAEQIAG</sequence>
<dbReference type="PANTHER" id="PTHR30036">
    <property type="entry name" value="D-XYLOSE-BINDING PERIPLASMIC PROTEIN"/>
    <property type="match status" value="1"/>
</dbReference>
<name>A0ABQ4A7T1_9ACTN</name>
<comment type="caution">
    <text evidence="5">The sequence shown here is derived from an EMBL/GenBank/DDBJ whole genome shotgun (WGS) entry which is preliminary data.</text>
</comment>